<reference evidence="2 3" key="1">
    <citation type="submission" date="2021-06" db="EMBL/GenBank/DDBJ databases">
        <authorList>
            <person name="Kallberg Y."/>
            <person name="Tangrot J."/>
            <person name="Rosling A."/>
        </authorList>
    </citation>
    <scope>NUCLEOTIDE SEQUENCE [LARGE SCALE GENOMIC DNA]</scope>
    <source>
        <strain evidence="2 3">120-4 pot B 10/14</strain>
    </source>
</reference>
<evidence type="ECO:0000256" key="1">
    <source>
        <dbReference type="SAM" id="MobiDB-lite"/>
    </source>
</evidence>
<feature type="region of interest" description="Disordered" evidence="1">
    <location>
        <begin position="49"/>
        <end position="94"/>
    </location>
</feature>
<gene>
    <name evidence="2" type="ORF">GMARGA_LOCUS30900</name>
</gene>
<protein>
    <submittedName>
        <fullName evidence="2">1017_t:CDS:1</fullName>
    </submittedName>
</protein>
<evidence type="ECO:0000313" key="2">
    <source>
        <dbReference type="EMBL" id="CAG8832079.1"/>
    </source>
</evidence>
<organism evidence="2 3">
    <name type="scientific">Gigaspora margarita</name>
    <dbReference type="NCBI Taxonomy" id="4874"/>
    <lineage>
        <taxon>Eukaryota</taxon>
        <taxon>Fungi</taxon>
        <taxon>Fungi incertae sedis</taxon>
        <taxon>Mucoromycota</taxon>
        <taxon>Glomeromycotina</taxon>
        <taxon>Glomeromycetes</taxon>
        <taxon>Diversisporales</taxon>
        <taxon>Gigasporaceae</taxon>
        <taxon>Gigaspora</taxon>
    </lineage>
</organism>
<name>A0ABN7WI68_GIGMA</name>
<dbReference type="Proteomes" id="UP000789901">
    <property type="component" value="Unassembled WGS sequence"/>
</dbReference>
<feature type="non-terminal residue" evidence="2">
    <location>
        <position position="1"/>
    </location>
</feature>
<evidence type="ECO:0000313" key="3">
    <source>
        <dbReference type="Proteomes" id="UP000789901"/>
    </source>
</evidence>
<keyword evidence="3" id="KW-1185">Reference proteome</keyword>
<accession>A0ABN7WI68</accession>
<feature type="compositionally biased region" description="Basic and acidic residues" evidence="1">
    <location>
        <begin position="72"/>
        <end position="94"/>
    </location>
</feature>
<proteinExistence type="predicted"/>
<comment type="caution">
    <text evidence="2">The sequence shown here is derived from an EMBL/GenBank/DDBJ whole genome shotgun (WGS) entry which is preliminary data.</text>
</comment>
<dbReference type="EMBL" id="CAJVQB010044694">
    <property type="protein sequence ID" value="CAG8832079.1"/>
    <property type="molecule type" value="Genomic_DNA"/>
</dbReference>
<sequence length="94" mass="11455">SDIEPKIKKVKGKVFRRYKRSAKKDHTCKTDDPHDADWYCRKGSKLEKIRERRPQSLKTRRKDPTNYQKIVNKRESKEFDQEKEEKVYTEPRES</sequence>